<accession>A0A6C0JV95</accession>
<proteinExistence type="predicted"/>
<name>A0A6C0JV95_9ZZZZ</name>
<dbReference type="EMBL" id="MN740687">
    <property type="protein sequence ID" value="QHU07818.1"/>
    <property type="molecule type" value="Genomic_DNA"/>
</dbReference>
<evidence type="ECO:0000313" key="1">
    <source>
        <dbReference type="EMBL" id="QHU07818.1"/>
    </source>
</evidence>
<protein>
    <submittedName>
        <fullName evidence="1">Uncharacterized protein</fullName>
    </submittedName>
</protein>
<sequence length="90" mass="10490">MTLNTSYSNSNMNVLKNFVTYTKLRKKKPYLDANFMFPKYLYVNEPLIQGSLLFGWDRDDINSSWTGCPFGYCNGNQSGRNYNTTKNCFK</sequence>
<dbReference type="AlphaFoldDB" id="A0A6C0JV95"/>
<reference evidence="1" key="1">
    <citation type="journal article" date="2020" name="Nature">
        <title>Giant virus diversity and host interactions through global metagenomics.</title>
        <authorList>
            <person name="Schulz F."/>
            <person name="Roux S."/>
            <person name="Paez-Espino D."/>
            <person name="Jungbluth S."/>
            <person name="Walsh D.A."/>
            <person name="Denef V.J."/>
            <person name="McMahon K.D."/>
            <person name="Konstantinidis K.T."/>
            <person name="Eloe-Fadrosh E.A."/>
            <person name="Kyrpides N.C."/>
            <person name="Woyke T."/>
        </authorList>
    </citation>
    <scope>NUCLEOTIDE SEQUENCE</scope>
    <source>
        <strain evidence="1">GVMAG-S-1041349-163</strain>
    </source>
</reference>
<organism evidence="1">
    <name type="scientific">viral metagenome</name>
    <dbReference type="NCBI Taxonomy" id="1070528"/>
    <lineage>
        <taxon>unclassified sequences</taxon>
        <taxon>metagenomes</taxon>
        <taxon>organismal metagenomes</taxon>
    </lineage>
</organism>